<evidence type="ECO:0000256" key="1">
    <source>
        <dbReference type="ARBA" id="ARBA00004571"/>
    </source>
</evidence>
<dbReference type="InterPro" id="IPR037066">
    <property type="entry name" value="Plug_dom_sf"/>
</dbReference>
<evidence type="ECO:0000256" key="10">
    <source>
        <dbReference type="ARBA" id="ARBA00023237"/>
    </source>
</evidence>
<evidence type="ECO:0000256" key="2">
    <source>
        <dbReference type="ARBA" id="ARBA00008143"/>
    </source>
</evidence>
<evidence type="ECO:0000256" key="4">
    <source>
        <dbReference type="ARBA" id="ARBA00022452"/>
    </source>
</evidence>
<dbReference type="InterPro" id="IPR039426">
    <property type="entry name" value="TonB-dep_rcpt-like"/>
</dbReference>
<proteinExistence type="inferred from homology"/>
<dbReference type="PANTHER" id="PTHR30069">
    <property type="entry name" value="TONB-DEPENDENT OUTER MEMBRANE RECEPTOR"/>
    <property type="match status" value="1"/>
</dbReference>
<feature type="domain" description="TonB-dependent receptor-like beta-barrel" evidence="14">
    <location>
        <begin position="293"/>
        <end position="681"/>
    </location>
</feature>
<evidence type="ECO:0000256" key="3">
    <source>
        <dbReference type="ARBA" id="ARBA00022448"/>
    </source>
</evidence>
<dbReference type="KEGG" id="alv:Alvin_2248"/>
<keyword evidence="8 11" id="KW-0472">Membrane</keyword>
<keyword evidence="17" id="KW-1185">Reference proteome</keyword>
<dbReference type="Gene3D" id="2.40.170.20">
    <property type="entry name" value="TonB-dependent receptor, beta-barrel domain"/>
    <property type="match status" value="1"/>
</dbReference>
<dbReference type="OrthoDB" id="9815954at2"/>
<dbReference type="GO" id="GO:0044718">
    <property type="term" value="P:siderophore transmembrane transport"/>
    <property type="evidence" value="ECO:0007669"/>
    <property type="project" value="TreeGrafter"/>
</dbReference>
<dbReference type="SUPFAM" id="SSF56935">
    <property type="entry name" value="Porins"/>
    <property type="match status" value="1"/>
</dbReference>
<dbReference type="RefSeq" id="WP_012971438.1">
    <property type="nucleotide sequence ID" value="NC_013851.1"/>
</dbReference>
<evidence type="ECO:0000259" key="15">
    <source>
        <dbReference type="Pfam" id="PF07715"/>
    </source>
</evidence>
<dbReference type="GO" id="GO:0015344">
    <property type="term" value="F:siderophore uptake transmembrane transporter activity"/>
    <property type="evidence" value="ECO:0007669"/>
    <property type="project" value="TreeGrafter"/>
</dbReference>
<feature type="signal peptide" evidence="13">
    <location>
        <begin position="1"/>
        <end position="32"/>
    </location>
</feature>
<evidence type="ECO:0000256" key="9">
    <source>
        <dbReference type="ARBA" id="ARBA00023170"/>
    </source>
</evidence>
<keyword evidence="5 11" id="KW-0812">Transmembrane</keyword>
<evidence type="ECO:0000256" key="5">
    <source>
        <dbReference type="ARBA" id="ARBA00022692"/>
    </source>
</evidence>
<protein>
    <submittedName>
        <fullName evidence="16">TonB-dependent receptor plug</fullName>
    </submittedName>
</protein>
<evidence type="ECO:0000256" key="13">
    <source>
        <dbReference type="SAM" id="SignalP"/>
    </source>
</evidence>
<dbReference type="InterPro" id="IPR036942">
    <property type="entry name" value="Beta-barrel_TonB_sf"/>
</dbReference>
<evidence type="ECO:0000259" key="14">
    <source>
        <dbReference type="Pfam" id="PF00593"/>
    </source>
</evidence>
<evidence type="ECO:0000256" key="12">
    <source>
        <dbReference type="RuleBase" id="RU003357"/>
    </source>
</evidence>
<dbReference type="InterPro" id="IPR012910">
    <property type="entry name" value="Plug_dom"/>
</dbReference>
<evidence type="ECO:0000256" key="6">
    <source>
        <dbReference type="ARBA" id="ARBA00022729"/>
    </source>
</evidence>
<gene>
    <name evidence="16" type="ordered locus">Alvin_2248</name>
</gene>
<dbReference type="Pfam" id="PF07715">
    <property type="entry name" value="Plug"/>
    <property type="match status" value="1"/>
</dbReference>
<comment type="similarity">
    <text evidence="2">Belongs to the TonB-dependent receptor family. Hemoglobin/haptoglobin binding protein subfamily.</text>
</comment>
<dbReference type="PROSITE" id="PS51257">
    <property type="entry name" value="PROKAR_LIPOPROTEIN"/>
    <property type="match status" value="1"/>
</dbReference>
<dbReference type="PANTHER" id="PTHR30069:SF29">
    <property type="entry name" value="HEMOGLOBIN AND HEMOGLOBIN-HAPTOGLOBIN-BINDING PROTEIN 1-RELATED"/>
    <property type="match status" value="1"/>
</dbReference>
<keyword evidence="9 16" id="KW-0675">Receptor</keyword>
<evidence type="ECO:0000313" key="17">
    <source>
        <dbReference type="Proteomes" id="UP000001441"/>
    </source>
</evidence>
<evidence type="ECO:0000256" key="11">
    <source>
        <dbReference type="PROSITE-ProRule" id="PRU01360"/>
    </source>
</evidence>
<keyword evidence="6 13" id="KW-0732">Signal</keyword>
<sequence length="706" mass="77148">MRRLSAQSPGRSPIRLSVLLTLSSACPITVLAGEDSIELPTVYVTTATRTQHDIDTSPAPIQLIDSADIQAAGATTLRNILDLAPGVYVSPSGTNLQIRGLGGSDTLYLIDGRRVEGEFSNSFELERIPATMIDRIEIVRGPASLLYGADALGGVVNIITKPPTSGLEGSVDLQYGANDRGAGERAQFAADLRGGSEALRFSLYASRLSRDPYSERETARVTVPQSGTQVAPSRHSNARIRNGLADSYEVDVDYRDQADVDTVGGALEWRMTPDLKLRFDLNAMREEREGTYISSRYATNYTASGKTLQAADIPARQYDDNERLDTALTLDWSVLDRLDLRYRLQYSRYDKDRVAYAIHYADLGYATRNDSASAVNQSTLTQWVNELTATWRPAEGHTLVGGLEHRENDVESTAYTADTRTFDSAFLQHEWQLRPNLNAVYGARYDDDSVGGSHLSFQAGGVWTLAPLARLRANFAQGYKSPDDRSLYVDQVNPQGVAMLGAEVISPDQGKTSAHSLDPESSDTFEIGLAGTARRWDYGLTLFHTEVTDRIEMVREGSGLLTYNTFRNISEARIQGIEAEGSISLTPDLRARVAFTQLSTENRSTGDPLLNTPETLATLTLDYAPSADWLLQAIVRYTGEQDYSGRTGIETAAGYTLVHLKASYTPAGLTGVELYGGIDNLFDEAIDPGLGSDPGPYAYLGARYAF</sequence>
<dbReference type="Pfam" id="PF00593">
    <property type="entry name" value="TonB_dep_Rec_b-barrel"/>
    <property type="match status" value="1"/>
</dbReference>
<feature type="chain" id="PRO_5003050684" evidence="13">
    <location>
        <begin position="33"/>
        <end position="706"/>
    </location>
</feature>
<accession>D3RW03</accession>
<dbReference type="GO" id="GO:0009279">
    <property type="term" value="C:cell outer membrane"/>
    <property type="evidence" value="ECO:0007669"/>
    <property type="project" value="UniProtKB-SubCell"/>
</dbReference>
<name>D3RW03_ALLVD</name>
<feature type="domain" description="TonB-dependent receptor plug" evidence="15">
    <location>
        <begin position="55"/>
        <end position="155"/>
    </location>
</feature>
<organism evidence="16 17">
    <name type="scientific">Allochromatium vinosum (strain ATCC 17899 / DSM 180 / NBRC 103801 / NCIMB 10441 / D)</name>
    <name type="common">Chromatium vinosum</name>
    <dbReference type="NCBI Taxonomy" id="572477"/>
    <lineage>
        <taxon>Bacteria</taxon>
        <taxon>Pseudomonadati</taxon>
        <taxon>Pseudomonadota</taxon>
        <taxon>Gammaproteobacteria</taxon>
        <taxon>Chromatiales</taxon>
        <taxon>Chromatiaceae</taxon>
        <taxon>Allochromatium</taxon>
    </lineage>
</organism>
<dbReference type="AlphaFoldDB" id="D3RW03"/>
<dbReference type="STRING" id="572477.Alvin_2248"/>
<dbReference type="CDD" id="cd01347">
    <property type="entry name" value="ligand_gated_channel"/>
    <property type="match status" value="1"/>
</dbReference>
<dbReference type="InterPro" id="IPR000531">
    <property type="entry name" value="Beta-barrel_TonB"/>
</dbReference>
<evidence type="ECO:0000256" key="7">
    <source>
        <dbReference type="ARBA" id="ARBA00023077"/>
    </source>
</evidence>
<keyword evidence="3 11" id="KW-0813">Transport</keyword>
<dbReference type="Gene3D" id="2.170.130.10">
    <property type="entry name" value="TonB-dependent receptor, plug domain"/>
    <property type="match status" value="1"/>
</dbReference>
<keyword evidence="10 11" id="KW-0998">Cell outer membrane</keyword>
<dbReference type="PROSITE" id="PS52016">
    <property type="entry name" value="TONB_DEPENDENT_REC_3"/>
    <property type="match status" value="1"/>
</dbReference>
<evidence type="ECO:0000256" key="8">
    <source>
        <dbReference type="ARBA" id="ARBA00023136"/>
    </source>
</evidence>
<dbReference type="EMBL" id="CP001896">
    <property type="protein sequence ID" value="ADC63166.1"/>
    <property type="molecule type" value="Genomic_DNA"/>
</dbReference>
<comment type="subcellular location">
    <subcellularLocation>
        <location evidence="1 11">Cell outer membrane</location>
        <topology evidence="1 11">Multi-pass membrane protein</topology>
    </subcellularLocation>
</comment>
<reference evidence="16 17" key="1">
    <citation type="journal article" date="2011" name="Stand. Genomic Sci.">
        <title>Complete genome sequence of Allochromatium vinosum DSM 180(T).</title>
        <authorList>
            <person name="Weissgerber T."/>
            <person name="Zigann R."/>
            <person name="Bruce D."/>
            <person name="Chang Y.J."/>
            <person name="Detter J.C."/>
            <person name="Han C."/>
            <person name="Hauser L."/>
            <person name="Jeffries C.D."/>
            <person name="Land M."/>
            <person name="Munk A.C."/>
            <person name="Tapia R."/>
            <person name="Dahl C."/>
        </authorList>
    </citation>
    <scope>NUCLEOTIDE SEQUENCE [LARGE SCALE GENOMIC DNA]</scope>
    <source>
        <strain evidence="17">ATCC 17899 / DSM 180 / NBRC 103801 / NCIMB 10441 / D</strain>
    </source>
</reference>
<keyword evidence="7 12" id="KW-0798">TonB box</keyword>
<keyword evidence="4 11" id="KW-1134">Transmembrane beta strand</keyword>
<dbReference type="eggNOG" id="COG4771">
    <property type="taxonomic scope" value="Bacteria"/>
</dbReference>
<evidence type="ECO:0000313" key="16">
    <source>
        <dbReference type="EMBL" id="ADC63166.1"/>
    </source>
</evidence>
<dbReference type="Proteomes" id="UP000001441">
    <property type="component" value="Chromosome"/>
</dbReference>
<dbReference type="HOGENOM" id="CLU_008287_18_2_6"/>